<protein>
    <submittedName>
        <fullName evidence="2">Transmembrane protein, putative</fullName>
    </submittedName>
</protein>
<feature type="transmembrane region" description="Helical" evidence="1">
    <location>
        <begin position="52"/>
        <end position="73"/>
    </location>
</feature>
<dbReference type="EMBL" id="CM001218">
    <property type="protein sequence ID" value="KEH38025.1"/>
    <property type="molecule type" value="Genomic_DNA"/>
</dbReference>
<evidence type="ECO:0000313" key="4">
    <source>
        <dbReference type="Proteomes" id="UP000002051"/>
    </source>
</evidence>
<gene>
    <name evidence="2" type="ordered locus">MTR_2g056150</name>
</gene>
<evidence type="ECO:0000313" key="3">
    <source>
        <dbReference type="EnsemblPlants" id="KEH38025"/>
    </source>
</evidence>
<dbReference type="EnsemblPlants" id="KEH38025">
    <property type="protein sequence ID" value="KEH38025"/>
    <property type="gene ID" value="MTR_2g056150"/>
</dbReference>
<name>A0A072VIN9_MEDTR</name>
<evidence type="ECO:0000256" key="1">
    <source>
        <dbReference type="SAM" id="Phobius"/>
    </source>
</evidence>
<accession>A0A072VIN9</accession>
<reference evidence="2 4" key="1">
    <citation type="journal article" date="2011" name="Nature">
        <title>The Medicago genome provides insight into the evolution of rhizobial symbioses.</title>
        <authorList>
            <person name="Young N.D."/>
            <person name="Debelle F."/>
            <person name="Oldroyd G.E."/>
            <person name="Geurts R."/>
            <person name="Cannon S.B."/>
            <person name="Udvardi M.K."/>
            <person name="Benedito V.A."/>
            <person name="Mayer K.F."/>
            <person name="Gouzy J."/>
            <person name="Schoof H."/>
            <person name="Van de Peer Y."/>
            <person name="Proost S."/>
            <person name="Cook D.R."/>
            <person name="Meyers B.C."/>
            <person name="Spannagl M."/>
            <person name="Cheung F."/>
            <person name="De Mita S."/>
            <person name="Krishnakumar V."/>
            <person name="Gundlach H."/>
            <person name="Zhou S."/>
            <person name="Mudge J."/>
            <person name="Bharti A.K."/>
            <person name="Murray J.D."/>
            <person name="Naoumkina M.A."/>
            <person name="Rosen B."/>
            <person name="Silverstein K.A."/>
            <person name="Tang H."/>
            <person name="Rombauts S."/>
            <person name="Zhao P.X."/>
            <person name="Zhou P."/>
            <person name="Barbe V."/>
            <person name="Bardou P."/>
            <person name="Bechner M."/>
            <person name="Bellec A."/>
            <person name="Berger A."/>
            <person name="Berges H."/>
            <person name="Bidwell S."/>
            <person name="Bisseling T."/>
            <person name="Choisne N."/>
            <person name="Couloux A."/>
            <person name="Denny R."/>
            <person name="Deshpande S."/>
            <person name="Dai X."/>
            <person name="Doyle J.J."/>
            <person name="Dudez A.M."/>
            <person name="Farmer A.D."/>
            <person name="Fouteau S."/>
            <person name="Franken C."/>
            <person name="Gibelin C."/>
            <person name="Gish J."/>
            <person name="Goldstein S."/>
            <person name="Gonzalez A.J."/>
            <person name="Green P.J."/>
            <person name="Hallab A."/>
            <person name="Hartog M."/>
            <person name="Hua A."/>
            <person name="Humphray S.J."/>
            <person name="Jeong D.H."/>
            <person name="Jing Y."/>
            <person name="Jocker A."/>
            <person name="Kenton S.M."/>
            <person name="Kim D.J."/>
            <person name="Klee K."/>
            <person name="Lai H."/>
            <person name="Lang C."/>
            <person name="Lin S."/>
            <person name="Macmil S.L."/>
            <person name="Magdelenat G."/>
            <person name="Matthews L."/>
            <person name="McCorrison J."/>
            <person name="Monaghan E.L."/>
            <person name="Mun J.H."/>
            <person name="Najar F.Z."/>
            <person name="Nicholson C."/>
            <person name="Noirot C."/>
            <person name="O'Bleness M."/>
            <person name="Paule C.R."/>
            <person name="Poulain J."/>
            <person name="Prion F."/>
            <person name="Qin B."/>
            <person name="Qu C."/>
            <person name="Retzel E.F."/>
            <person name="Riddle C."/>
            <person name="Sallet E."/>
            <person name="Samain S."/>
            <person name="Samson N."/>
            <person name="Sanders I."/>
            <person name="Saurat O."/>
            <person name="Scarpelli C."/>
            <person name="Schiex T."/>
            <person name="Segurens B."/>
            <person name="Severin A.J."/>
            <person name="Sherrier D.J."/>
            <person name="Shi R."/>
            <person name="Sims S."/>
            <person name="Singer S.R."/>
            <person name="Sinharoy S."/>
            <person name="Sterck L."/>
            <person name="Viollet A."/>
            <person name="Wang B.B."/>
            <person name="Wang K."/>
            <person name="Wang M."/>
            <person name="Wang X."/>
            <person name="Warfsmann J."/>
            <person name="Weissenbach J."/>
            <person name="White D.D."/>
            <person name="White J.D."/>
            <person name="Wiley G.B."/>
            <person name="Wincker P."/>
            <person name="Xing Y."/>
            <person name="Yang L."/>
            <person name="Yao Z."/>
            <person name="Ying F."/>
            <person name="Zhai J."/>
            <person name="Zhou L."/>
            <person name="Zuber A."/>
            <person name="Denarie J."/>
            <person name="Dixon R.A."/>
            <person name="May G.D."/>
            <person name="Schwartz D.C."/>
            <person name="Rogers J."/>
            <person name="Quetier F."/>
            <person name="Town C.D."/>
            <person name="Roe B.A."/>
        </authorList>
    </citation>
    <scope>NUCLEOTIDE SEQUENCE [LARGE SCALE GENOMIC DNA]</scope>
    <source>
        <strain evidence="2">A17</strain>
        <strain evidence="3 4">cv. Jemalong A17</strain>
    </source>
</reference>
<keyword evidence="1" id="KW-0472">Membrane</keyword>
<reference evidence="2 4" key="2">
    <citation type="journal article" date="2014" name="BMC Genomics">
        <title>An improved genome release (version Mt4.0) for the model legume Medicago truncatula.</title>
        <authorList>
            <person name="Tang H."/>
            <person name="Krishnakumar V."/>
            <person name="Bidwell S."/>
            <person name="Rosen B."/>
            <person name="Chan A."/>
            <person name="Zhou S."/>
            <person name="Gentzbittel L."/>
            <person name="Childs K.L."/>
            <person name="Yandell M."/>
            <person name="Gundlach H."/>
            <person name="Mayer K.F."/>
            <person name="Schwartz D.C."/>
            <person name="Town C.D."/>
        </authorList>
    </citation>
    <scope>GENOME REANNOTATION</scope>
    <source>
        <strain evidence="2">A17</strain>
        <strain evidence="3 4">cv. Jemalong A17</strain>
    </source>
</reference>
<dbReference type="Proteomes" id="UP000002051">
    <property type="component" value="Chromosome 2"/>
</dbReference>
<organism evidence="2 4">
    <name type="scientific">Medicago truncatula</name>
    <name type="common">Barrel medic</name>
    <name type="synonym">Medicago tribuloides</name>
    <dbReference type="NCBI Taxonomy" id="3880"/>
    <lineage>
        <taxon>Eukaryota</taxon>
        <taxon>Viridiplantae</taxon>
        <taxon>Streptophyta</taxon>
        <taxon>Embryophyta</taxon>
        <taxon>Tracheophyta</taxon>
        <taxon>Spermatophyta</taxon>
        <taxon>Magnoliopsida</taxon>
        <taxon>eudicotyledons</taxon>
        <taxon>Gunneridae</taxon>
        <taxon>Pentapetalae</taxon>
        <taxon>rosids</taxon>
        <taxon>fabids</taxon>
        <taxon>Fabales</taxon>
        <taxon>Fabaceae</taxon>
        <taxon>Papilionoideae</taxon>
        <taxon>50 kb inversion clade</taxon>
        <taxon>NPAAA clade</taxon>
        <taxon>Hologalegina</taxon>
        <taxon>IRL clade</taxon>
        <taxon>Trifolieae</taxon>
        <taxon>Medicago</taxon>
    </lineage>
</organism>
<reference evidence="3" key="3">
    <citation type="submission" date="2015-04" db="UniProtKB">
        <authorList>
            <consortium name="EnsemblPlants"/>
        </authorList>
    </citation>
    <scope>IDENTIFICATION</scope>
    <source>
        <strain evidence="3">cv. Jemalong A17</strain>
    </source>
</reference>
<evidence type="ECO:0000313" key="2">
    <source>
        <dbReference type="EMBL" id="KEH38025.1"/>
    </source>
</evidence>
<keyword evidence="1 2" id="KW-0812">Transmembrane</keyword>
<proteinExistence type="predicted"/>
<keyword evidence="1" id="KW-1133">Transmembrane helix</keyword>
<dbReference type="AlphaFoldDB" id="A0A072VIN9"/>
<keyword evidence="4" id="KW-1185">Reference proteome</keyword>
<dbReference type="HOGENOM" id="CLU_1973811_0_0_1"/>
<sequence>MNIQTINLLLWRYIATTKFLGGNFLLQKCRMLISLSTPFPNLSECFNSKRTYVLIIVVFLGCISLLSFSQSFVNNQQRERTKGLEIPPPPWSICMLSSGYDRVGFPAHYLLYPCMFISLLSSSFSDD</sequence>